<dbReference type="Gene3D" id="3.30.420.10">
    <property type="entry name" value="Ribonuclease H-like superfamily/Ribonuclease H"/>
    <property type="match status" value="1"/>
</dbReference>
<dbReference type="InterPro" id="IPR036397">
    <property type="entry name" value="RNaseH_sf"/>
</dbReference>
<protein>
    <submittedName>
        <fullName evidence="8">POK6 protein</fullName>
    </submittedName>
</protein>
<keyword evidence="3" id="KW-0540">Nuclease</keyword>
<comment type="caution">
    <text evidence="8">The sequence shown here is derived from an EMBL/GenBank/DDBJ whole genome shotgun (WGS) entry which is preliminary data.</text>
</comment>
<evidence type="ECO:0000256" key="6">
    <source>
        <dbReference type="ARBA" id="ARBA00022918"/>
    </source>
</evidence>
<evidence type="ECO:0000313" key="8">
    <source>
        <dbReference type="EMBL" id="NXA92755.1"/>
    </source>
</evidence>
<sequence>IKHSTGIPHSPTGQSIVERAHQNIKRVLAQQRGGAEVNAPIERLSKALFTLNFLNNSYEEPVPPVYRHFSNSAHSKLKVRLPVLIKDPESRQVQGPFP</sequence>
<dbReference type="PANTHER" id="PTHR41694">
    <property type="entry name" value="ENDOGENOUS RETROVIRUS GROUP K MEMBER POL PROTEIN"/>
    <property type="match status" value="1"/>
</dbReference>
<feature type="non-terminal residue" evidence="8">
    <location>
        <position position="98"/>
    </location>
</feature>
<evidence type="ECO:0000313" key="9">
    <source>
        <dbReference type="Proteomes" id="UP000538725"/>
    </source>
</evidence>
<organism evidence="8 9">
    <name type="scientific">Melanocharis versteri</name>
    <name type="common">Fan-tailed berrypecker</name>
    <dbReference type="NCBI Taxonomy" id="254552"/>
    <lineage>
        <taxon>Eukaryota</taxon>
        <taxon>Metazoa</taxon>
        <taxon>Chordata</taxon>
        <taxon>Craniata</taxon>
        <taxon>Vertebrata</taxon>
        <taxon>Euteleostomi</taxon>
        <taxon>Archelosauria</taxon>
        <taxon>Archosauria</taxon>
        <taxon>Dinosauria</taxon>
        <taxon>Saurischia</taxon>
        <taxon>Theropoda</taxon>
        <taxon>Coelurosauria</taxon>
        <taxon>Aves</taxon>
        <taxon>Neognathae</taxon>
        <taxon>Neoaves</taxon>
        <taxon>Telluraves</taxon>
        <taxon>Australaves</taxon>
        <taxon>Passeriformes</taxon>
        <taxon>Passeroidea</taxon>
        <taxon>Melanocharitidae</taxon>
        <taxon>Melanocharis</taxon>
    </lineage>
</organism>
<dbReference type="GO" id="GO:0016787">
    <property type="term" value="F:hydrolase activity"/>
    <property type="evidence" value="ECO:0007669"/>
    <property type="project" value="UniProtKB-KW"/>
</dbReference>
<keyword evidence="4" id="KW-0255">Endonuclease</keyword>
<dbReference type="EMBL" id="VZTG01006186">
    <property type="protein sequence ID" value="NXA92755.1"/>
    <property type="molecule type" value="Genomic_DNA"/>
</dbReference>
<dbReference type="InterPro" id="IPR012337">
    <property type="entry name" value="RNaseH-like_sf"/>
</dbReference>
<dbReference type="GO" id="GO:0003964">
    <property type="term" value="F:RNA-directed DNA polymerase activity"/>
    <property type="evidence" value="ECO:0007669"/>
    <property type="project" value="UniProtKB-KW"/>
</dbReference>
<keyword evidence="1" id="KW-0808">Transferase</keyword>
<keyword evidence="6" id="KW-0695">RNA-directed DNA polymerase</keyword>
<evidence type="ECO:0000256" key="1">
    <source>
        <dbReference type="ARBA" id="ARBA00022679"/>
    </source>
</evidence>
<dbReference type="GO" id="GO:0004519">
    <property type="term" value="F:endonuclease activity"/>
    <property type="evidence" value="ECO:0007669"/>
    <property type="project" value="UniProtKB-KW"/>
</dbReference>
<accession>A0A7K7ZQL3</accession>
<proteinExistence type="predicted"/>
<evidence type="ECO:0000256" key="2">
    <source>
        <dbReference type="ARBA" id="ARBA00022695"/>
    </source>
</evidence>
<dbReference type="SUPFAM" id="SSF53098">
    <property type="entry name" value="Ribonuclease H-like"/>
    <property type="match status" value="1"/>
</dbReference>
<dbReference type="Proteomes" id="UP000538725">
    <property type="component" value="Unassembled WGS sequence"/>
</dbReference>
<feature type="domain" description="Integrase catalytic" evidence="7">
    <location>
        <begin position="1"/>
        <end position="72"/>
    </location>
</feature>
<dbReference type="PANTHER" id="PTHR41694:SF3">
    <property type="entry name" value="RNA-DIRECTED DNA POLYMERASE-RELATED"/>
    <property type="match status" value="1"/>
</dbReference>
<evidence type="ECO:0000256" key="5">
    <source>
        <dbReference type="ARBA" id="ARBA00022801"/>
    </source>
</evidence>
<dbReference type="PROSITE" id="PS50994">
    <property type="entry name" value="INTEGRASE"/>
    <property type="match status" value="1"/>
</dbReference>
<dbReference type="InterPro" id="IPR001584">
    <property type="entry name" value="Integrase_cat-core"/>
</dbReference>
<name>A0A7K7ZQL3_9PASE</name>
<evidence type="ECO:0000259" key="7">
    <source>
        <dbReference type="PROSITE" id="PS50994"/>
    </source>
</evidence>
<keyword evidence="9" id="KW-1185">Reference proteome</keyword>
<gene>
    <name evidence="8" type="primary">Ervk6_3</name>
    <name evidence="8" type="ORF">MELVER_R15938</name>
</gene>
<evidence type="ECO:0000256" key="3">
    <source>
        <dbReference type="ARBA" id="ARBA00022722"/>
    </source>
</evidence>
<keyword evidence="5" id="KW-0378">Hydrolase</keyword>
<evidence type="ECO:0000256" key="4">
    <source>
        <dbReference type="ARBA" id="ARBA00022759"/>
    </source>
</evidence>
<dbReference type="AlphaFoldDB" id="A0A7K7ZQL3"/>
<feature type="non-terminal residue" evidence="8">
    <location>
        <position position="1"/>
    </location>
</feature>
<dbReference type="GO" id="GO:0015074">
    <property type="term" value="P:DNA integration"/>
    <property type="evidence" value="ECO:0007669"/>
    <property type="project" value="InterPro"/>
</dbReference>
<keyword evidence="2" id="KW-0548">Nucleotidyltransferase</keyword>
<dbReference type="GO" id="GO:0035613">
    <property type="term" value="F:RNA stem-loop binding"/>
    <property type="evidence" value="ECO:0007669"/>
    <property type="project" value="TreeGrafter"/>
</dbReference>
<reference evidence="8 9" key="1">
    <citation type="submission" date="2019-09" db="EMBL/GenBank/DDBJ databases">
        <title>Bird 10,000 Genomes (B10K) Project - Family phase.</title>
        <authorList>
            <person name="Zhang G."/>
        </authorList>
    </citation>
    <scope>NUCLEOTIDE SEQUENCE [LARGE SCALE GENOMIC DNA]</scope>
    <source>
        <strain evidence="8">B10K-DU-029-37</strain>
        <tissue evidence="8">Liver</tissue>
    </source>
</reference>